<reference evidence="2" key="1">
    <citation type="submission" date="2023-07" db="EMBL/GenBank/DDBJ databases">
        <authorList>
            <consortium name="AG Swart"/>
            <person name="Singh M."/>
            <person name="Singh A."/>
            <person name="Seah K."/>
            <person name="Emmerich C."/>
        </authorList>
    </citation>
    <scope>NUCLEOTIDE SEQUENCE</scope>
    <source>
        <strain evidence="2">DP1</strain>
    </source>
</reference>
<keyword evidence="1" id="KW-0175">Coiled coil</keyword>
<evidence type="ECO:0000313" key="3">
    <source>
        <dbReference type="Proteomes" id="UP001295684"/>
    </source>
</evidence>
<dbReference type="AlphaFoldDB" id="A0AAD1XKB7"/>
<proteinExistence type="predicted"/>
<organism evidence="2 3">
    <name type="scientific">Euplotes crassus</name>
    <dbReference type="NCBI Taxonomy" id="5936"/>
    <lineage>
        <taxon>Eukaryota</taxon>
        <taxon>Sar</taxon>
        <taxon>Alveolata</taxon>
        <taxon>Ciliophora</taxon>
        <taxon>Intramacronucleata</taxon>
        <taxon>Spirotrichea</taxon>
        <taxon>Hypotrichia</taxon>
        <taxon>Euplotida</taxon>
        <taxon>Euplotidae</taxon>
        <taxon>Moneuplotes</taxon>
    </lineage>
</organism>
<feature type="coiled-coil region" evidence="1">
    <location>
        <begin position="63"/>
        <end position="104"/>
    </location>
</feature>
<gene>
    <name evidence="2" type="ORF">ECRASSUSDP1_LOCUS15614</name>
</gene>
<keyword evidence="3" id="KW-1185">Reference proteome</keyword>
<dbReference type="Proteomes" id="UP001295684">
    <property type="component" value="Unassembled WGS sequence"/>
</dbReference>
<dbReference type="EMBL" id="CAMPGE010015651">
    <property type="protein sequence ID" value="CAI2374262.1"/>
    <property type="molecule type" value="Genomic_DNA"/>
</dbReference>
<accession>A0AAD1XKB7</accession>
<comment type="caution">
    <text evidence="2">The sequence shown here is derived from an EMBL/GenBank/DDBJ whole genome shotgun (WGS) entry which is preliminary data.</text>
</comment>
<sequence length="168" mass="19831">MENKVRRYNTAIAVREHQILKLKGPLSLMKKFLKVVKSKSSDTERLQKLQNGEHFFIKSKNKLKVLEKKKNDILEEHDALREEKRVLEDQIKKFKRKTREVEEMIQSAICLRSMKVSLYTSNLSNNQKISLKTKINSMQSQLNSHTLQVEEVNPRLKLRRSKNKKTIS</sequence>
<evidence type="ECO:0000313" key="2">
    <source>
        <dbReference type="EMBL" id="CAI2374262.1"/>
    </source>
</evidence>
<evidence type="ECO:0000256" key="1">
    <source>
        <dbReference type="SAM" id="Coils"/>
    </source>
</evidence>
<name>A0AAD1XKB7_EUPCR</name>
<protein>
    <submittedName>
        <fullName evidence="2">Uncharacterized protein</fullName>
    </submittedName>
</protein>